<evidence type="ECO:0000259" key="11">
    <source>
        <dbReference type="PROSITE" id="PS50011"/>
    </source>
</evidence>
<organism evidence="12 13">
    <name type="scientific">Niveomyces insectorum RCEF 264</name>
    <dbReference type="NCBI Taxonomy" id="1081102"/>
    <lineage>
        <taxon>Eukaryota</taxon>
        <taxon>Fungi</taxon>
        <taxon>Dikarya</taxon>
        <taxon>Ascomycota</taxon>
        <taxon>Pezizomycotina</taxon>
        <taxon>Sordariomycetes</taxon>
        <taxon>Hypocreomycetidae</taxon>
        <taxon>Hypocreales</taxon>
        <taxon>Cordycipitaceae</taxon>
        <taxon>Niveomyces</taxon>
    </lineage>
</organism>
<feature type="binding site" evidence="9">
    <location>
        <position position="90"/>
    </location>
    <ligand>
        <name>ATP</name>
        <dbReference type="ChEBI" id="CHEBI:30616"/>
    </ligand>
</feature>
<dbReference type="Proteomes" id="UP000076874">
    <property type="component" value="Unassembled WGS sequence"/>
</dbReference>
<dbReference type="EMBL" id="AZHD01000018">
    <property type="protein sequence ID" value="OAA55831.1"/>
    <property type="molecule type" value="Genomic_DNA"/>
</dbReference>
<evidence type="ECO:0000313" key="13">
    <source>
        <dbReference type="Proteomes" id="UP000076874"/>
    </source>
</evidence>
<dbReference type="Gene3D" id="3.30.200.20">
    <property type="entry name" value="Phosphorylase Kinase, domain 1"/>
    <property type="match status" value="1"/>
</dbReference>
<evidence type="ECO:0000256" key="8">
    <source>
        <dbReference type="ARBA" id="ARBA00048679"/>
    </source>
</evidence>
<feature type="domain" description="Protein kinase" evidence="11">
    <location>
        <begin position="56"/>
        <end position="449"/>
    </location>
</feature>
<dbReference type="PROSITE" id="PS00107">
    <property type="entry name" value="PROTEIN_KINASE_ATP"/>
    <property type="match status" value="1"/>
</dbReference>
<keyword evidence="4 9" id="KW-0547">Nucleotide-binding</keyword>
<proteinExistence type="inferred from homology"/>
<evidence type="ECO:0000256" key="6">
    <source>
        <dbReference type="ARBA" id="ARBA00022840"/>
    </source>
</evidence>
<dbReference type="SUPFAM" id="SSF56112">
    <property type="entry name" value="Protein kinase-like (PK-like)"/>
    <property type="match status" value="1"/>
</dbReference>
<sequence length="450" mass="50782">MPFTAVFRRPSSFSSRKPEAPEVIAGDVLVDEESVPGYKPERFYPANPEDLLEGRYRLKAKIGWGSSSTVWLAQDISRNWLKPNRYIAVKICTCGAADDESHSHELDMTKHITSVDSSHRGSVIIANAIESFGVSSPQGEHLALVFEPMRDPLWMFRRRIAGGNQVTGHVLGLFKAYLKILLEGLDFLHAECHVIHTDLKLDNIMVTFENDAVIEAFVRAQALHPMARKQVGGGRTVYRCHNNFGAIADDKALRMMYPKITDLGLAQRGDRPTPLLHPIQPDYCQAPEVLLGTGWRYSADMWNFGVMVWELLTGRSLFAPPMRAPSEPAEPYAAVAHLADMVALLGPMPPELVRREKLTRHWRWQPEIRNAQGALCNSAAAFFGGPFLTEEGTFVGQHLVSQPRIWEKELPECIPPEDAEAFFRFMRRMVCWLPEERATAKELKDDPWLE</sequence>
<dbReference type="InterPro" id="IPR000719">
    <property type="entry name" value="Prot_kinase_dom"/>
</dbReference>
<keyword evidence="5 12" id="KW-0418">Kinase</keyword>
<name>A0A167NRB8_9HYPO</name>
<dbReference type="Pfam" id="PF00069">
    <property type="entry name" value="Pkinase"/>
    <property type="match status" value="1"/>
</dbReference>
<evidence type="ECO:0000256" key="5">
    <source>
        <dbReference type="ARBA" id="ARBA00022777"/>
    </source>
</evidence>
<dbReference type="PROSITE" id="PS00108">
    <property type="entry name" value="PROTEIN_KINASE_ST"/>
    <property type="match status" value="1"/>
</dbReference>
<keyword evidence="3" id="KW-0808">Transferase</keyword>
<dbReference type="PANTHER" id="PTHR47634">
    <property type="entry name" value="PROTEIN KINASE DOMAIN-CONTAINING PROTEIN-RELATED"/>
    <property type="match status" value="1"/>
</dbReference>
<dbReference type="Gene3D" id="1.10.510.10">
    <property type="entry name" value="Transferase(Phosphotransferase) domain 1"/>
    <property type="match status" value="1"/>
</dbReference>
<evidence type="ECO:0000256" key="4">
    <source>
        <dbReference type="ARBA" id="ARBA00022741"/>
    </source>
</evidence>
<dbReference type="PANTHER" id="PTHR47634:SF9">
    <property type="entry name" value="PROTEIN KINASE DOMAIN-CONTAINING PROTEIN-RELATED"/>
    <property type="match status" value="1"/>
</dbReference>
<evidence type="ECO:0000313" key="12">
    <source>
        <dbReference type="EMBL" id="OAA55831.1"/>
    </source>
</evidence>
<dbReference type="GO" id="GO:0050684">
    <property type="term" value="P:regulation of mRNA processing"/>
    <property type="evidence" value="ECO:0007669"/>
    <property type="project" value="TreeGrafter"/>
</dbReference>
<dbReference type="InterPro" id="IPR051334">
    <property type="entry name" value="SRPK"/>
</dbReference>
<dbReference type="OrthoDB" id="5979581at2759"/>
<dbReference type="AlphaFoldDB" id="A0A167NRB8"/>
<dbReference type="GO" id="GO:0000245">
    <property type="term" value="P:spliceosomal complex assembly"/>
    <property type="evidence" value="ECO:0007669"/>
    <property type="project" value="TreeGrafter"/>
</dbReference>
<dbReference type="InterPro" id="IPR017441">
    <property type="entry name" value="Protein_kinase_ATP_BS"/>
</dbReference>
<dbReference type="SMART" id="SM00220">
    <property type="entry name" value="S_TKc"/>
    <property type="match status" value="1"/>
</dbReference>
<comment type="similarity">
    <text evidence="10">Belongs to the protein kinase superfamily.</text>
</comment>
<keyword evidence="13" id="KW-1185">Reference proteome</keyword>
<evidence type="ECO:0000256" key="10">
    <source>
        <dbReference type="RuleBase" id="RU000304"/>
    </source>
</evidence>
<keyword evidence="6 9" id="KW-0067">ATP-binding</keyword>
<dbReference type="EC" id="2.7.11.1" evidence="1"/>
<reference evidence="12 13" key="1">
    <citation type="journal article" date="2016" name="Genome Biol. Evol.">
        <title>Divergent and convergent evolution of fungal pathogenicity.</title>
        <authorList>
            <person name="Shang Y."/>
            <person name="Xiao G."/>
            <person name="Zheng P."/>
            <person name="Cen K."/>
            <person name="Zhan S."/>
            <person name="Wang C."/>
        </authorList>
    </citation>
    <scope>NUCLEOTIDE SEQUENCE [LARGE SCALE GENOMIC DNA]</scope>
    <source>
        <strain evidence="12 13">RCEF 264</strain>
    </source>
</reference>
<dbReference type="GO" id="GO:0004674">
    <property type="term" value="F:protein serine/threonine kinase activity"/>
    <property type="evidence" value="ECO:0007669"/>
    <property type="project" value="UniProtKB-KW"/>
</dbReference>
<accession>A0A167NRB8</accession>
<dbReference type="GO" id="GO:0005524">
    <property type="term" value="F:ATP binding"/>
    <property type="evidence" value="ECO:0007669"/>
    <property type="project" value="UniProtKB-UniRule"/>
</dbReference>
<protein>
    <recommendedName>
        <fullName evidence="1">non-specific serine/threonine protein kinase</fullName>
        <ecNumber evidence="1">2.7.11.1</ecNumber>
    </recommendedName>
</protein>
<dbReference type="PROSITE" id="PS50011">
    <property type="entry name" value="PROTEIN_KINASE_DOM"/>
    <property type="match status" value="1"/>
</dbReference>
<comment type="caution">
    <text evidence="12">The sequence shown here is derived from an EMBL/GenBank/DDBJ whole genome shotgun (WGS) entry which is preliminary data.</text>
</comment>
<comment type="catalytic activity">
    <reaction evidence="7">
        <text>L-threonyl-[protein] + ATP = O-phospho-L-threonyl-[protein] + ADP + H(+)</text>
        <dbReference type="Rhea" id="RHEA:46608"/>
        <dbReference type="Rhea" id="RHEA-COMP:11060"/>
        <dbReference type="Rhea" id="RHEA-COMP:11605"/>
        <dbReference type="ChEBI" id="CHEBI:15378"/>
        <dbReference type="ChEBI" id="CHEBI:30013"/>
        <dbReference type="ChEBI" id="CHEBI:30616"/>
        <dbReference type="ChEBI" id="CHEBI:61977"/>
        <dbReference type="ChEBI" id="CHEBI:456216"/>
        <dbReference type="EC" id="2.7.11.1"/>
    </reaction>
</comment>
<evidence type="ECO:0000256" key="1">
    <source>
        <dbReference type="ARBA" id="ARBA00012513"/>
    </source>
</evidence>
<evidence type="ECO:0000256" key="7">
    <source>
        <dbReference type="ARBA" id="ARBA00047899"/>
    </source>
</evidence>
<dbReference type="InterPro" id="IPR011009">
    <property type="entry name" value="Kinase-like_dom_sf"/>
</dbReference>
<dbReference type="InterPro" id="IPR008271">
    <property type="entry name" value="Ser/Thr_kinase_AS"/>
</dbReference>
<dbReference type="STRING" id="1081102.A0A167NRB8"/>
<keyword evidence="2 10" id="KW-0723">Serine/threonine-protein kinase</keyword>
<evidence type="ECO:0000256" key="9">
    <source>
        <dbReference type="PROSITE-ProRule" id="PRU10141"/>
    </source>
</evidence>
<evidence type="ECO:0000256" key="2">
    <source>
        <dbReference type="ARBA" id="ARBA00022527"/>
    </source>
</evidence>
<gene>
    <name evidence="12" type="ORF">SPI_08038</name>
</gene>
<comment type="catalytic activity">
    <reaction evidence="8">
        <text>L-seryl-[protein] + ATP = O-phospho-L-seryl-[protein] + ADP + H(+)</text>
        <dbReference type="Rhea" id="RHEA:17989"/>
        <dbReference type="Rhea" id="RHEA-COMP:9863"/>
        <dbReference type="Rhea" id="RHEA-COMP:11604"/>
        <dbReference type="ChEBI" id="CHEBI:15378"/>
        <dbReference type="ChEBI" id="CHEBI:29999"/>
        <dbReference type="ChEBI" id="CHEBI:30616"/>
        <dbReference type="ChEBI" id="CHEBI:83421"/>
        <dbReference type="ChEBI" id="CHEBI:456216"/>
        <dbReference type="EC" id="2.7.11.1"/>
    </reaction>
</comment>
<evidence type="ECO:0000256" key="3">
    <source>
        <dbReference type="ARBA" id="ARBA00022679"/>
    </source>
</evidence>